<organism evidence="2">
    <name type="scientific">bioreactor metagenome</name>
    <dbReference type="NCBI Taxonomy" id="1076179"/>
    <lineage>
        <taxon>unclassified sequences</taxon>
        <taxon>metagenomes</taxon>
        <taxon>ecological metagenomes</taxon>
    </lineage>
</organism>
<name>A0A645IJP1_9ZZZZ</name>
<sequence>MRPRNNSMPASVTMKPGMPTNATQKPCQAPISRPKTIAARMPTHQGRPCLMTSTADNAPVTATTEPTDRSIWPSTMTKSMPIASTSTYEYWRTMFVMLPGLRNEGFSTENSTTMTTKASRMPLCWMFFDSICFRLTCSVISQAPWPARWSCTP</sequence>
<evidence type="ECO:0000256" key="1">
    <source>
        <dbReference type="SAM" id="MobiDB-lite"/>
    </source>
</evidence>
<proteinExistence type="predicted"/>
<dbReference type="EMBL" id="VSSQ01116671">
    <property type="protein sequence ID" value="MPN51497.1"/>
    <property type="molecule type" value="Genomic_DNA"/>
</dbReference>
<gene>
    <name evidence="2" type="ORF">SDC9_199145</name>
</gene>
<feature type="compositionally biased region" description="Polar residues" evidence="1">
    <location>
        <begin position="1"/>
        <end position="10"/>
    </location>
</feature>
<reference evidence="2" key="1">
    <citation type="submission" date="2019-08" db="EMBL/GenBank/DDBJ databases">
        <authorList>
            <person name="Kucharzyk K."/>
            <person name="Murdoch R.W."/>
            <person name="Higgins S."/>
            <person name="Loffler F."/>
        </authorList>
    </citation>
    <scope>NUCLEOTIDE SEQUENCE</scope>
</reference>
<accession>A0A645IJP1</accession>
<evidence type="ECO:0000313" key="2">
    <source>
        <dbReference type="EMBL" id="MPN51497.1"/>
    </source>
</evidence>
<protein>
    <submittedName>
        <fullName evidence="2">Uncharacterized protein</fullName>
    </submittedName>
</protein>
<dbReference type="AlphaFoldDB" id="A0A645IJP1"/>
<comment type="caution">
    <text evidence="2">The sequence shown here is derived from an EMBL/GenBank/DDBJ whole genome shotgun (WGS) entry which is preliminary data.</text>
</comment>
<feature type="region of interest" description="Disordered" evidence="1">
    <location>
        <begin position="1"/>
        <end position="28"/>
    </location>
</feature>